<reference evidence="1" key="1">
    <citation type="submission" date="2022-02" db="EMBL/GenBank/DDBJ databases">
        <title>Plant Genome Project.</title>
        <authorList>
            <person name="Zhang R.-G."/>
        </authorList>
    </citation>
    <scope>NUCLEOTIDE SEQUENCE</scope>
    <source>
        <strain evidence="1">AT1</strain>
    </source>
</reference>
<keyword evidence="2" id="KW-1185">Reference proteome</keyword>
<comment type="caution">
    <text evidence="1">The sequence shown here is derived from an EMBL/GenBank/DDBJ whole genome shotgun (WGS) entry which is preliminary data.</text>
</comment>
<organism evidence="1 2">
    <name type="scientific">Rhododendron molle</name>
    <name type="common">Chinese azalea</name>
    <name type="synonym">Azalea mollis</name>
    <dbReference type="NCBI Taxonomy" id="49168"/>
    <lineage>
        <taxon>Eukaryota</taxon>
        <taxon>Viridiplantae</taxon>
        <taxon>Streptophyta</taxon>
        <taxon>Embryophyta</taxon>
        <taxon>Tracheophyta</taxon>
        <taxon>Spermatophyta</taxon>
        <taxon>Magnoliopsida</taxon>
        <taxon>eudicotyledons</taxon>
        <taxon>Gunneridae</taxon>
        <taxon>Pentapetalae</taxon>
        <taxon>asterids</taxon>
        <taxon>Ericales</taxon>
        <taxon>Ericaceae</taxon>
        <taxon>Ericoideae</taxon>
        <taxon>Rhodoreae</taxon>
        <taxon>Rhododendron</taxon>
    </lineage>
</organism>
<evidence type="ECO:0000313" key="1">
    <source>
        <dbReference type="EMBL" id="KAI8550052.1"/>
    </source>
</evidence>
<dbReference type="Proteomes" id="UP001062846">
    <property type="component" value="Chromosome 6"/>
</dbReference>
<protein>
    <submittedName>
        <fullName evidence="1">Uncharacterized protein</fullName>
    </submittedName>
</protein>
<gene>
    <name evidence="1" type="ORF">RHMOL_Rhmol06G0074300</name>
</gene>
<evidence type="ECO:0000313" key="2">
    <source>
        <dbReference type="Proteomes" id="UP001062846"/>
    </source>
</evidence>
<name>A0ACC0NBF7_RHOML</name>
<dbReference type="EMBL" id="CM046393">
    <property type="protein sequence ID" value="KAI8550052.1"/>
    <property type="molecule type" value="Genomic_DNA"/>
</dbReference>
<sequence length="621" mass="70818">MALHAFITNAMGMFRLYLFIMSTSRRPQPRPELSPNPNFYQTHVNNINRLVRGNDTDCHEQLRVNRHTFLRLCFLVRGVGLGDSRNVCLEERVAIFLWVLGHHTKQRRTKYDFWRSIETVSRHFNAVLLAVLRLYNMLLVTPEPVPPNYEDSRWSWFQNCLGALDGTYVPVNPPAADRPRYRSRKGEIATNVLGVCSRDQKFVYVLSGWEGSATDSRILQNAIEIADGLIVPHGHYYLVDAGYTNGNGFLAPYRGQRREMPNDPIEQEYAAWERDHVNDVPDDDHIAMDNEVEEVEAPTKGKRRNWSSTEEDALMKCVVNELVGEKWRAENGFRGGFFNHVEKELQKFLSGTTLKANPHIDSKVKYWKVTWAKIVDIIGLSGFGWDDVNKRIVVEKDVWENYEKAHPKKAKNLYGKTFPYFDDWQFMFGKHRATGAGVETPASMGRASNASQSLPTFNDCYIPQFGEEYGAFQNDSPMSPATPTTPTTPIPQTFTPHSSLPTSTPQTSVPQPNAGGTKRKRTRMGDEELSMFASMKNWMDSSDGHMEKMVNCFGYDKELSARRTQVPDELSKLDITLLDKFKLGAVICQEEQRVDNFYGIKPEERQAYVEAILSGVVYGPI</sequence>
<proteinExistence type="predicted"/>
<accession>A0ACC0NBF7</accession>